<reference evidence="2 3" key="1">
    <citation type="submission" date="2014-02" db="EMBL/GenBank/DDBJ databases">
        <title>Transposable element dynamics among asymbiotic and ectomycorrhizal Amanita fungi.</title>
        <authorList>
            <consortium name="DOE Joint Genome Institute"/>
            <person name="Hess J."/>
            <person name="Skrede I."/>
            <person name="Wolfe B."/>
            <person name="LaButti K."/>
            <person name="Ohm R.A."/>
            <person name="Grigoriev I.V."/>
            <person name="Pringle A."/>
        </authorList>
    </citation>
    <scope>NUCLEOTIDE SEQUENCE [LARGE SCALE GENOMIC DNA]</scope>
    <source>
        <strain evidence="2 3">SKay4041</strain>
    </source>
</reference>
<dbReference type="Proteomes" id="UP000242287">
    <property type="component" value="Unassembled WGS sequence"/>
</dbReference>
<gene>
    <name evidence="2" type="ORF">AMATHDRAFT_6335</name>
</gene>
<keyword evidence="1" id="KW-0812">Transmembrane</keyword>
<accession>A0A2A9NCR6</accession>
<evidence type="ECO:0000256" key="1">
    <source>
        <dbReference type="SAM" id="Phobius"/>
    </source>
</evidence>
<dbReference type="AlphaFoldDB" id="A0A2A9NCR6"/>
<keyword evidence="1" id="KW-1133">Transmembrane helix</keyword>
<feature type="transmembrane region" description="Helical" evidence="1">
    <location>
        <begin position="34"/>
        <end position="54"/>
    </location>
</feature>
<name>A0A2A9NCR6_9AGAR</name>
<keyword evidence="1" id="KW-0472">Membrane</keyword>
<proteinExistence type="predicted"/>
<dbReference type="EMBL" id="KZ302087">
    <property type="protein sequence ID" value="PFH47868.1"/>
    <property type="molecule type" value="Genomic_DNA"/>
</dbReference>
<protein>
    <submittedName>
        <fullName evidence="2">Uncharacterized protein</fullName>
    </submittedName>
</protein>
<evidence type="ECO:0000313" key="2">
    <source>
        <dbReference type="EMBL" id="PFH47868.1"/>
    </source>
</evidence>
<evidence type="ECO:0000313" key="3">
    <source>
        <dbReference type="Proteomes" id="UP000242287"/>
    </source>
</evidence>
<organism evidence="2 3">
    <name type="scientific">Amanita thiersii Skay4041</name>
    <dbReference type="NCBI Taxonomy" id="703135"/>
    <lineage>
        <taxon>Eukaryota</taxon>
        <taxon>Fungi</taxon>
        <taxon>Dikarya</taxon>
        <taxon>Basidiomycota</taxon>
        <taxon>Agaricomycotina</taxon>
        <taxon>Agaricomycetes</taxon>
        <taxon>Agaricomycetidae</taxon>
        <taxon>Agaricales</taxon>
        <taxon>Pluteineae</taxon>
        <taxon>Amanitaceae</taxon>
        <taxon>Amanita</taxon>
    </lineage>
</organism>
<sequence>MPIWTTSASGSRIITEITSFKRDTSTDVARNSTFIIVIPIFVGFSAIFTGVMLYRLIRKLRSESPEDAAPSYCLHNWDNNRSIRRTASITTLPAYVPAPPVVPPPPAYTPDSNQMREAKVVPV</sequence>
<keyword evidence="3" id="KW-1185">Reference proteome</keyword>